<dbReference type="Pfam" id="PF25023">
    <property type="entry name" value="TEN_YD-shell"/>
    <property type="match status" value="1"/>
</dbReference>
<dbReference type="InterPro" id="IPR031325">
    <property type="entry name" value="RHS_repeat"/>
</dbReference>
<proteinExistence type="predicted"/>
<organism evidence="3 4">
    <name type="scientific">Burkholderia singularis</name>
    <dbReference type="NCBI Taxonomy" id="1503053"/>
    <lineage>
        <taxon>Bacteria</taxon>
        <taxon>Pseudomonadati</taxon>
        <taxon>Pseudomonadota</taxon>
        <taxon>Betaproteobacteria</taxon>
        <taxon>Burkholderiales</taxon>
        <taxon>Burkholderiaceae</taxon>
        <taxon>Burkholderia</taxon>
        <taxon>pseudomallei group</taxon>
    </lineage>
</organism>
<protein>
    <submittedName>
        <fullName evidence="3">Rhs family protein</fullName>
    </submittedName>
</protein>
<reference evidence="3 4" key="1">
    <citation type="submission" date="2017-04" db="EMBL/GenBank/DDBJ databases">
        <authorList>
            <person name="Afonso C.L."/>
            <person name="Miller P.J."/>
            <person name="Scott M.A."/>
            <person name="Spackman E."/>
            <person name="Goraichik I."/>
            <person name="Dimitrov K.M."/>
            <person name="Suarez D.L."/>
            <person name="Swayne D.E."/>
        </authorList>
    </citation>
    <scope>NUCLEOTIDE SEQUENCE [LARGE SCALE GENOMIC DNA]</scope>
    <source>
        <strain evidence="3">LMG 28154</strain>
    </source>
</reference>
<keyword evidence="1" id="KW-0677">Repeat</keyword>
<gene>
    <name evidence="3" type="ORF">BSIN_0211</name>
</gene>
<accession>A0A238H482</accession>
<dbReference type="EMBL" id="FXAN01000050">
    <property type="protein sequence ID" value="SMG00086.1"/>
    <property type="molecule type" value="Genomic_DNA"/>
</dbReference>
<sequence>MYDLPYVVPGKSLSLHGRSFIIDPLWSDATGYQSGLRYENNHGILFRTVIPAQPLPSGGQYSYRADLADGTRYFFDSVGKLLAQQDRFGNSLVYTYVTDRDVYNNFLSSITDPWGQTITFVQMPGVEQSLTLPDGGNLSLALSPQGVASIVDQLNQTTTLSYSTFATQPVVTQISYPTGLTTTVTYTGITGKFSDGSSVSFPAVATLTHADASGFLDQTLYTYGMSTAGRTFTGASAGYLMSSGADGLMDSNNMSYVYDVYIQNVDANGKLVGASSLYFNFLHLAVRTEEYLVQSDGSAQSWRKIEYQYHIDPDQHARTPSFAMPVQIDSSDWSASRGAFLPTQRQTSAYDIFNQPVTRELSFYDAGTESFVKQSQERYIYQTVSWSDGHTTEMPATSQQTDAVSGKTNQTSYTLTRDKTAVAARTSAIQSRPGGAFTPWKTIQYSYDTCGRITQVTTSWASGAAEQPGVGGVTTKYAYAYDAGTHQGSIAVTDSRGNTKTESVRQDLPKAPVCRTVDALGNVTSMTLDAFGRTLTLTQADGSVSRTVYRIWAQDRVNQMVGTNPLGYVLATQYDGLSRQIQLLDNGGLSTHPNGQPQRVVNRWQYDAMGRVIAVTDVDGRVITQRWDSLGRKIGSTDPVGNVYTYSYSADDSSMTTQLNGAKVLWTQSDPQNHVLAKQVFPVSGGLDTFGMANVYDGFGNVINETWTSIASAGGVPQTLKSKTYAYNPDSALTSATLTSTAANGVASTKSITRDLMNNPLSWVKTTTYGGQKRFQHQSPVNAYDADSHLISVTNAVGQVQTYQYDAAGRMSGATTLGGSTLAYTYDRVGNLLTMTVTQGGTRLGVQYTYDAVGRMTSVGDGMQQLSMTYTLDGKTQQVTYPGLLTQSYAFDASSRVIRSTDVSGTQTSYQYRPDGLVGSVSQGALSLVIGYGVAAGRKGTPIGQTMSTTGPQAGLVWKRSFSYDGFGRLASQSTESTSTAYQASYIYDVQSRLISLNTNSSDGSTTAAYQYDGLDQLISESQQNGTQPPVATTYQYDGNYNVIQSTSQGHSVNYTYNGLDQLTLPGIDYDANGNMLSDGSGGMYAYDAWNRLTSVTHQDGSSSQYRYYPTGALSEQLVQHKSCKFYQDGAQVNCTAETVNGQTQWTTFLFARDTRIAATPLGQGTTYYETARGSTTQLFGASANAFSYAAYGERFGATDGAAFADFGWNQEFQSAASGLVYLRSRFYHPKLKRFLSYDQMQVDNRYAFGEGNPVDRIDPTGHISGAEIGLDVLGIVIGIAGAVAAPFSGGSSAVVAAGVVGGILGAASSATALAASATNNGGAEIASWVLGGIGAVADIGSVAANVMGRAASGAAAIERASASASRVMEEGAGAPWSRINPLGLDYNCVYCTLGSMTGDSAPQTARILGRTEGLVHSDAEISSMMVERGLSRTGSVHSFDDLQSAAIHAGRYSRDDEYLITINQGTMRHAVHGFWNVDGRITVFDAQQGFNWTEQALANAMPMRLWRAEGAQITRILNGEDHALNMMHLTEEFSRLHI</sequence>
<dbReference type="NCBIfam" id="TIGR01643">
    <property type="entry name" value="YD_repeat_2x"/>
    <property type="match status" value="3"/>
</dbReference>
<dbReference type="PANTHER" id="PTHR32305:SF15">
    <property type="entry name" value="PROTEIN RHSA-RELATED"/>
    <property type="match status" value="1"/>
</dbReference>
<dbReference type="Pfam" id="PF05593">
    <property type="entry name" value="RHS_repeat"/>
    <property type="match status" value="2"/>
</dbReference>
<dbReference type="InterPro" id="IPR056823">
    <property type="entry name" value="TEN-like_YD-shell"/>
</dbReference>
<dbReference type="NCBIfam" id="TIGR03696">
    <property type="entry name" value="Rhs_assc_core"/>
    <property type="match status" value="1"/>
</dbReference>
<evidence type="ECO:0000259" key="2">
    <source>
        <dbReference type="Pfam" id="PF25023"/>
    </source>
</evidence>
<dbReference type="PANTHER" id="PTHR32305">
    <property type="match status" value="1"/>
</dbReference>
<dbReference type="InterPro" id="IPR006530">
    <property type="entry name" value="YD"/>
</dbReference>
<feature type="domain" description="Teneurin-like YD-shell" evidence="2">
    <location>
        <begin position="960"/>
        <end position="1245"/>
    </location>
</feature>
<name>A0A238H482_9BURK</name>
<evidence type="ECO:0000313" key="4">
    <source>
        <dbReference type="Proteomes" id="UP000198460"/>
    </source>
</evidence>
<dbReference type="InterPro" id="IPR050708">
    <property type="entry name" value="T6SS_VgrG/RHS"/>
</dbReference>
<evidence type="ECO:0000313" key="3">
    <source>
        <dbReference type="EMBL" id="SMG00086.1"/>
    </source>
</evidence>
<dbReference type="InterPro" id="IPR022385">
    <property type="entry name" value="Rhs_assc_core"/>
</dbReference>
<dbReference type="Proteomes" id="UP000198460">
    <property type="component" value="Unassembled WGS sequence"/>
</dbReference>
<dbReference type="Gene3D" id="2.180.10.10">
    <property type="entry name" value="RHS repeat-associated core"/>
    <property type="match status" value="2"/>
</dbReference>
<evidence type="ECO:0000256" key="1">
    <source>
        <dbReference type="ARBA" id="ARBA00022737"/>
    </source>
</evidence>